<organism evidence="4">
    <name type="scientific">Thelazia callipaeda</name>
    <name type="common">Oriental eyeworm</name>
    <name type="synonym">Parasitic nematode</name>
    <dbReference type="NCBI Taxonomy" id="103827"/>
    <lineage>
        <taxon>Eukaryota</taxon>
        <taxon>Metazoa</taxon>
        <taxon>Ecdysozoa</taxon>
        <taxon>Nematoda</taxon>
        <taxon>Chromadorea</taxon>
        <taxon>Rhabditida</taxon>
        <taxon>Spirurina</taxon>
        <taxon>Spiruromorpha</taxon>
        <taxon>Thelazioidea</taxon>
        <taxon>Thelaziidae</taxon>
        <taxon>Thelazia</taxon>
    </lineage>
</organism>
<evidence type="ECO:0000313" key="2">
    <source>
        <dbReference type="EMBL" id="VDM95095.1"/>
    </source>
</evidence>
<dbReference type="GO" id="GO:0031573">
    <property type="term" value="P:mitotic intra-S DNA damage checkpoint signaling"/>
    <property type="evidence" value="ECO:0007669"/>
    <property type="project" value="TreeGrafter"/>
</dbReference>
<dbReference type="OMA" id="PEQYIFD"/>
<name>A0A0N5CJK7_THECL</name>
<dbReference type="GO" id="GO:0000076">
    <property type="term" value="P:DNA replication checkpoint signaling"/>
    <property type="evidence" value="ECO:0007669"/>
    <property type="project" value="TreeGrafter"/>
</dbReference>
<dbReference type="OrthoDB" id="60092at2759"/>
<reference evidence="4" key="1">
    <citation type="submission" date="2017-02" db="UniProtKB">
        <authorList>
            <consortium name="WormBaseParasite"/>
        </authorList>
    </citation>
    <scope>IDENTIFICATION</scope>
</reference>
<gene>
    <name evidence="2" type="ORF">TCLT_LOCUS218</name>
</gene>
<dbReference type="GO" id="GO:0071479">
    <property type="term" value="P:cellular response to ionizing radiation"/>
    <property type="evidence" value="ECO:0007669"/>
    <property type="project" value="TreeGrafter"/>
</dbReference>
<feature type="region of interest" description="Disordered" evidence="1">
    <location>
        <begin position="340"/>
        <end position="405"/>
    </location>
</feature>
<evidence type="ECO:0000313" key="4">
    <source>
        <dbReference type="WBParaSite" id="TCLT_0000021701-mRNA-1"/>
    </source>
</evidence>
<sequence>MAGAREDKWAISAAQNCVTYPMDELVEEPDEVMMGTSFTLHGSFKVFARAVLALNRVGNELYIEPSEFGLTLRSLNCSKSAFGTFMFSKTFFSECDVTRLNSNASNTCRISMKSALSAFKCVKNTEKAVLLCKLYLNPSADAMLMELTHTYDCITKKQIISHSPFISDVIRRHRVPFYECSSRFQTVVDKATMSNCFIIQAKILLELFNRIHHSTEELLIDAKMSEISFKNYITDEHEKDLVMKTEGKIAIADFLKYSIKRSTQVVVSLRELKSMVVFADIHQTPVSIYFDQPGRPIVVALEGDVNYTAEVVLATVIDVAVPCGNIENPVQIIHIPEKEQRWSKRKRDQSPLNSPFSPLAFNGVEKEKKHNEPSSVAQINDATERQNGKKNKGTSVGLPQATSSPVRDTHVTYQVENDLVECNGITMNNIIVSEDNMQEICDTGDDSGSTDGCRSETPPSRGPALLRYIFSLDEPTRDSVDFPSDAKVLAPDSDSESSSPGCEYMFDFDRDYLENKND</sequence>
<dbReference type="InterPro" id="IPR007268">
    <property type="entry name" value="Rad9/Ddc1"/>
</dbReference>
<dbReference type="PANTHER" id="PTHR15237">
    <property type="entry name" value="DNA REPAIR PROTEIN RAD9"/>
    <property type="match status" value="1"/>
</dbReference>
<dbReference type="Proteomes" id="UP000276776">
    <property type="component" value="Unassembled WGS sequence"/>
</dbReference>
<dbReference type="GO" id="GO:0006281">
    <property type="term" value="P:DNA repair"/>
    <property type="evidence" value="ECO:0007669"/>
    <property type="project" value="TreeGrafter"/>
</dbReference>
<dbReference type="Pfam" id="PF04139">
    <property type="entry name" value="Rad9"/>
    <property type="match status" value="1"/>
</dbReference>
<evidence type="ECO:0000256" key="1">
    <source>
        <dbReference type="SAM" id="MobiDB-lite"/>
    </source>
</evidence>
<accession>A0A0N5CJK7</accession>
<dbReference type="InterPro" id="IPR046938">
    <property type="entry name" value="DNA_clamp_sf"/>
</dbReference>
<dbReference type="WBParaSite" id="TCLT_0000021701-mRNA-1">
    <property type="protein sequence ID" value="TCLT_0000021701-mRNA-1"/>
    <property type="gene ID" value="TCLT_0000021701"/>
</dbReference>
<dbReference type="SUPFAM" id="SSF55979">
    <property type="entry name" value="DNA clamp"/>
    <property type="match status" value="1"/>
</dbReference>
<dbReference type="STRING" id="103827.A0A0N5CJK7"/>
<protein>
    <submittedName>
        <fullName evidence="4">Cell cycle checkpoint control protein</fullName>
    </submittedName>
</protein>
<dbReference type="GO" id="GO:0030896">
    <property type="term" value="C:checkpoint clamp complex"/>
    <property type="evidence" value="ECO:0007669"/>
    <property type="project" value="InterPro"/>
</dbReference>
<evidence type="ECO:0000313" key="3">
    <source>
        <dbReference type="Proteomes" id="UP000276776"/>
    </source>
</evidence>
<proteinExistence type="predicted"/>
<dbReference type="Gene3D" id="3.70.10.10">
    <property type="match status" value="1"/>
</dbReference>
<dbReference type="EMBL" id="UYYF01000013">
    <property type="protein sequence ID" value="VDM95095.1"/>
    <property type="molecule type" value="Genomic_DNA"/>
</dbReference>
<dbReference type="AlphaFoldDB" id="A0A0N5CJK7"/>
<reference evidence="2 3" key="2">
    <citation type="submission" date="2018-11" db="EMBL/GenBank/DDBJ databases">
        <authorList>
            <consortium name="Pathogen Informatics"/>
        </authorList>
    </citation>
    <scope>NUCLEOTIDE SEQUENCE [LARGE SCALE GENOMIC DNA]</scope>
</reference>
<keyword evidence="3" id="KW-1185">Reference proteome</keyword>
<feature type="region of interest" description="Disordered" evidence="1">
    <location>
        <begin position="477"/>
        <end position="503"/>
    </location>
</feature>
<dbReference type="PANTHER" id="PTHR15237:SF0">
    <property type="entry name" value="CELL CYCLE CHECKPOINT CONTROL PROTEIN"/>
    <property type="match status" value="1"/>
</dbReference>